<name>A0A7J9ALB3_9ROSI</name>
<evidence type="ECO:0000313" key="3">
    <source>
        <dbReference type="Proteomes" id="UP000593574"/>
    </source>
</evidence>
<gene>
    <name evidence="2" type="ORF">Golax_021512</name>
</gene>
<proteinExistence type="predicted"/>
<keyword evidence="1" id="KW-0812">Transmembrane</keyword>
<feature type="transmembrane region" description="Helical" evidence="1">
    <location>
        <begin position="114"/>
        <end position="135"/>
    </location>
</feature>
<reference evidence="2 3" key="1">
    <citation type="journal article" date="2019" name="Genome Biol. Evol.">
        <title>Insights into the evolution of the New World diploid cottons (Gossypium, subgenus Houzingenia) based on genome sequencing.</title>
        <authorList>
            <person name="Grover C.E."/>
            <person name="Arick M.A. 2nd"/>
            <person name="Thrash A."/>
            <person name="Conover J.L."/>
            <person name="Sanders W.S."/>
            <person name="Peterson D.G."/>
            <person name="Frelichowski J.E."/>
            <person name="Scheffler J.A."/>
            <person name="Scheffler B.E."/>
            <person name="Wendel J.F."/>
        </authorList>
    </citation>
    <scope>NUCLEOTIDE SEQUENCE [LARGE SCALE GENOMIC DNA]</scope>
    <source>
        <strain evidence="2">4</strain>
        <tissue evidence="2">Leaf</tissue>
    </source>
</reference>
<accession>A0A7J9ALB3</accession>
<protein>
    <submittedName>
        <fullName evidence="2">Uncharacterized protein</fullName>
    </submittedName>
</protein>
<dbReference type="EMBL" id="JABEZV010000011">
    <property type="protein sequence ID" value="MBA0724855.1"/>
    <property type="molecule type" value="Genomic_DNA"/>
</dbReference>
<sequence>MGGSCSQAPFCLCTRGPISVWPKETFTRLHYLLRGLCPIETVCLRLFIGPSPTSLTFQHWPSVSRHTWSYAFVETCVFGKQLPRPSHCDPLCEEASLLPKLQGYFVKFLRESCLLPLGIPAYPFVSILGTCTLLLKVIRAFSRSIA</sequence>
<comment type="caution">
    <text evidence="2">The sequence shown here is derived from an EMBL/GenBank/DDBJ whole genome shotgun (WGS) entry which is preliminary data.</text>
</comment>
<organism evidence="2 3">
    <name type="scientific">Gossypium laxum</name>
    <dbReference type="NCBI Taxonomy" id="34288"/>
    <lineage>
        <taxon>Eukaryota</taxon>
        <taxon>Viridiplantae</taxon>
        <taxon>Streptophyta</taxon>
        <taxon>Embryophyta</taxon>
        <taxon>Tracheophyta</taxon>
        <taxon>Spermatophyta</taxon>
        <taxon>Magnoliopsida</taxon>
        <taxon>eudicotyledons</taxon>
        <taxon>Gunneridae</taxon>
        <taxon>Pentapetalae</taxon>
        <taxon>rosids</taxon>
        <taxon>malvids</taxon>
        <taxon>Malvales</taxon>
        <taxon>Malvaceae</taxon>
        <taxon>Malvoideae</taxon>
        <taxon>Gossypium</taxon>
    </lineage>
</organism>
<evidence type="ECO:0000256" key="1">
    <source>
        <dbReference type="SAM" id="Phobius"/>
    </source>
</evidence>
<dbReference type="Proteomes" id="UP000593574">
    <property type="component" value="Unassembled WGS sequence"/>
</dbReference>
<dbReference type="AlphaFoldDB" id="A0A7J9ALB3"/>
<keyword evidence="1" id="KW-0472">Membrane</keyword>
<keyword evidence="3" id="KW-1185">Reference proteome</keyword>
<evidence type="ECO:0000313" key="2">
    <source>
        <dbReference type="EMBL" id="MBA0724855.1"/>
    </source>
</evidence>
<keyword evidence="1" id="KW-1133">Transmembrane helix</keyword>